<evidence type="ECO:0000313" key="3">
    <source>
        <dbReference type="Proteomes" id="UP000295711"/>
    </source>
</evidence>
<feature type="transmembrane region" description="Helical" evidence="1">
    <location>
        <begin position="248"/>
        <end position="267"/>
    </location>
</feature>
<feature type="transmembrane region" description="Helical" evidence="1">
    <location>
        <begin position="20"/>
        <end position="37"/>
    </location>
</feature>
<dbReference type="Proteomes" id="UP000295711">
    <property type="component" value="Unassembled WGS sequence"/>
</dbReference>
<dbReference type="AlphaFoldDB" id="A0A4R2LGR4"/>
<evidence type="ECO:0008006" key="4">
    <source>
        <dbReference type="Google" id="ProtNLM"/>
    </source>
</evidence>
<dbReference type="OrthoDB" id="1700423at2"/>
<protein>
    <recommendedName>
        <fullName evidence="4">ABC-2 family transporter</fullName>
    </recommendedName>
</protein>
<name>A0A4R2LGR4_9FIRM</name>
<accession>A0A4R2LGR4</accession>
<organism evidence="2 3">
    <name type="scientific">Frisingicoccus caecimuris</name>
    <dbReference type="NCBI Taxonomy" id="1796636"/>
    <lineage>
        <taxon>Bacteria</taxon>
        <taxon>Bacillati</taxon>
        <taxon>Bacillota</taxon>
        <taxon>Clostridia</taxon>
        <taxon>Lachnospirales</taxon>
        <taxon>Lachnospiraceae</taxon>
        <taxon>Frisingicoccus</taxon>
    </lineage>
</organism>
<keyword evidence="3" id="KW-1185">Reference proteome</keyword>
<evidence type="ECO:0000313" key="2">
    <source>
        <dbReference type="EMBL" id="TCO82203.1"/>
    </source>
</evidence>
<gene>
    <name evidence="2" type="ORF">EV212_11831</name>
</gene>
<sequence>MRRLIQFELRKIFLRRLTQFFLIALFLVSVLFMFSTYQNKYAFDGASREGSGREAVEIDKSIAEKYGGPLTDEKVGQMLADFHTESDINAKYLYQNAMQSAVCARFSDIHGNWNGQTVSDVFGEAEMNIGYVDGWLGVSQDMVRIFVFLSLVIILMIAPVFSGEYGGVVHIILSSKYGKTRCATAKVIAGFAAAIIVTLGVLGINTLMAFVLYGKEGMDCSILFAPVVFTEGYIPFNITCGTLLKYQCLLVFTGAVSVAAMTLFFSALSKNQMAALAFSAAAYLFPVMLPISETSPLFRLIALLPIYHAQFVSLMSVEQMGSGWLYSIWAVPVAFVLTVLSSVFSRKIFAKHQVNE</sequence>
<keyword evidence="1" id="KW-0812">Transmembrane</keyword>
<feature type="transmembrane region" description="Helical" evidence="1">
    <location>
        <begin position="187"/>
        <end position="214"/>
    </location>
</feature>
<feature type="transmembrane region" description="Helical" evidence="1">
    <location>
        <begin position="323"/>
        <end position="344"/>
    </location>
</feature>
<reference evidence="2 3" key="1">
    <citation type="submission" date="2019-03" db="EMBL/GenBank/DDBJ databases">
        <title>Genomic Encyclopedia of Type Strains, Phase IV (KMG-IV): sequencing the most valuable type-strain genomes for metagenomic binning, comparative biology and taxonomic classification.</title>
        <authorList>
            <person name="Goeker M."/>
        </authorList>
    </citation>
    <scope>NUCLEOTIDE SEQUENCE [LARGE SCALE GENOMIC DNA]</scope>
    <source>
        <strain evidence="2 3">DSM 28559</strain>
    </source>
</reference>
<comment type="caution">
    <text evidence="2">The sequence shown here is derived from an EMBL/GenBank/DDBJ whole genome shotgun (WGS) entry which is preliminary data.</text>
</comment>
<feature type="transmembrane region" description="Helical" evidence="1">
    <location>
        <begin position="145"/>
        <end position="166"/>
    </location>
</feature>
<keyword evidence="1" id="KW-1133">Transmembrane helix</keyword>
<evidence type="ECO:0000256" key="1">
    <source>
        <dbReference type="SAM" id="Phobius"/>
    </source>
</evidence>
<proteinExistence type="predicted"/>
<dbReference type="EMBL" id="SLXA01000018">
    <property type="protein sequence ID" value="TCO82203.1"/>
    <property type="molecule type" value="Genomic_DNA"/>
</dbReference>
<dbReference type="RefSeq" id="WP_132094076.1">
    <property type="nucleotide sequence ID" value="NZ_JANKAQ010000017.1"/>
</dbReference>
<keyword evidence="1" id="KW-0472">Membrane</keyword>